<keyword evidence="2" id="KW-1185">Reference proteome</keyword>
<protein>
    <submittedName>
        <fullName evidence="1">Uncharacterized protein</fullName>
    </submittedName>
</protein>
<evidence type="ECO:0000313" key="2">
    <source>
        <dbReference type="Proteomes" id="UP001501752"/>
    </source>
</evidence>
<evidence type="ECO:0000313" key="1">
    <source>
        <dbReference type="EMBL" id="GAA4882802.1"/>
    </source>
</evidence>
<accession>A0ABP9ESW7</accession>
<dbReference type="EMBL" id="BAABIS010000001">
    <property type="protein sequence ID" value="GAA4882802.1"/>
    <property type="molecule type" value="Genomic_DNA"/>
</dbReference>
<proteinExistence type="predicted"/>
<comment type="caution">
    <text evidence="1">The sequence shown here is derived from an EMBL/GenBank/DDBJ whole genome shotgun (WGS) entry which is preliminary data.</text>
</comment>
<name>A0ABP9ESW7_9ACTN</name>
<reference evidence="2" key="1">
    <citation type="journal article" date="2019" name="Int. J. Syst. Evol. Microbiol.">
        <title>The Global Catalogue of Microorganisms (GCM) 10K type strain sequencing project: providing services to taxonomists for standard genome sequencing and annotation.</title>
        <authorList>
            <consortium name="The Broad Institute Genomics Platform"/>
            <consortium name="The Broad Institute Genome Sequencing Center for Infectious Disease"/>
            <person name="Wu L."/>
            <person name="Ma J."/>
        </authorList>
    </citation>
    <scope>NUCLEOTIDE SEQUENCE [LARGE SCALE GENOMIC DNA]</scope>
    <source>
        <strain evidence="2">JCM 13006</strain>
    </source>
</reference>
<dbReference type="Proteomes" id="UP001501752">
    <property type="component" value="Unassembled WGS sequence"/>
</dbReference>
<sequence length="159" mass="17711">MASSPFIEYGQHPAAWVTSAIPAPLMRALEPRGGVPHAVRQEIERQLAEGVPASQLRERVERRWYERYAHVNGAELPMRADEIALALVAGSECPLGCEDGWLVADSRVCPWCRPNGTVVDNHPDDLTGGRRLPGPEQVARAEEVRALMRNSRRYRRPPG</sequence>
<dbReference type="RefSeq" id="WP_345701310.1">
    <property type="nucleotide sequence ID" value="NZ_BAABIS010000001.1"/>
</dbReference>
<gene>
    <name evidence="1" type="ORF">GCM10023235_74120</name>
</gene>
<organism evidence="1 2">
    <name type="scientific">Kitasatospora terrestris</name>
    <dbReference type="NCBI Taxonomy" id="258051"/>
    <lineage>
        <taxon>Bacteria</taxon>
        <taxon>Bacillati</taxon>
        <taxon>Actinomycetota</taxon>
        <taxon>Actinomycetes</taxon>
        <taxon>Kitasatosporales</taxon>
        <taxon>Streptomycetaceae</taxon>
        <taxon>Kitasatospora</taxon>
    </lineage>
</organism>